<comment type="similarity">
    <text evidence="1">Belongs to the UDP-glycosyltransferase family.</text>
</comment>
<protein>
    <submittedName>
        <fullName evidence="3">UDP-glucuronosyl/UDP-glucosyltransferase</fullName>
    </submittedName>
</protein>
<dbReference type="EMBL" id="AWUE01019716">
    <property type="protein sequence ID" value="OMO71901.1"/>
    <property type="molecule type" value="Genomic_DNA"/>
</dbReference>
<name>A0A1R3HP19_9ROSI</name>
<dbReference type="Proteomes" id="UP000187203">
    <property type="component" value="Unassembled WGS sequence"/>
</dbReference>
<dbReference type="OrthoDB" id="5835829at2759"/>
<dbReference type="GO" id="GO:0035251">
    <property type="term" value="F:UDP-glucosyltransferase activity"/>
    <property type="evidence" value="ECO:0007669"/>
    <property type="project" value="InterPro"/>
</dbReference>
<accession>A0A1R3HP19</accession>
<gene>
    <name evidence="3" type="ORF">COLO4_27929</name>
</gene>
<dbReference type="PANTHER" id="PTHR48048:SF76">
    <property type="entry name" value="UDP-GLYCOSYLTRANSFERASE 708D1-LIKE"/>
    <property type="match status" value="1"/>
</dbReference>
<sequence>MAESQLISKFLSAFPQVTEKKFTVIPLDPVTANCYDPFKLQWETIRRSAHLLSPLISSISPPISFMITDMTLMSSVNPVTANLCLRNYVLFISSARMFSLFSYFPLIEEFGDEIRIPGLDSPIPTSSFPQTLLDSKSFFANNFSDNSKSIKSFNGVLINSFEGLEKESLEMLMSGKFIKGLPQVFPVGPFLPLEFEGQSSFAPLKWLEDQRKEVIEAAWHGIPVLGWPQHGDQMINAEVIEGGNWGICMKSWGWGLNVLVKGDEIGDKIKELMGNEMLKLEAARISEEARKAVDVGGSRENMFKKLFQSWNKTE</sequence>
<evidence type="ECO:0000313" key="3">
    <source>
        <dbReference type="EMBL" id="OMO71901.1"/>
    </source>
</evidence>
<keyword evidence="2" id="KW-0808">Transferase</keyword>
<evidence type="ECO:0000256" key="1">
    <source>
        <dbReference type="ARBA" id="ARBA00009995"/>
    </source>
</evidence>
<evidence type="ECO:0000313" key="4">
    <source>
        <dbReference type="Proteomes" id="UP000187203"/>
    </source>
</evidence>
<dbReference type="SUPFAM" id="SSF53756">
    <property type="entry name" value="UDP-Glycosyltransferase/glycogen phosphorylase"/>
    <property type="match status" value="1"/>
</dbReference>
<dbReference type="PANTHER" id="PTHR48048">
    <property type="entry name" value="GLYCOSYLTRANSFERASE"/>
    <property type="match status" value="1"/>
</dbReference>
<keyword evidence="4" id="KW-1185">Reference proteome</keyword>
<dbReference type="AlphaFoldDB" id="A0A1R3HP19"/>
<evidence type="ECO:0000256" key="2">
    <source>
        <dbReference type="ARBA" id="ARBA00022676"/>
    </source>
</evidence>
<dbReference type="STRING" id="93759.A0A1R3HP19"/>
<comment type="caution">
    <text evidence="3">The sequence shown here is derived from an EMBL/GenBank/DDBJ whole genome shotgun (WGS) entry which is preliminary data.</text>
</comment>
<keyword evidence="2" id="KW-0328">Glycosyltransferase</keyword>
<reference evidence="4" key="1">
    <citation type="submission" date="2013-09" db="EMBL/GenBank/DDBJ databases">
        <title>Corchorus olitorius genome sequencing.</title>
        <authorList>
            <person name="Alam M."/>
            <person name="Haque M.S."/>
            <person name="Islam M.S."/>
            <person name="Emdad E.M."/>
            <person name="Islam M.M."/>
            <person name="Ahmed B."/>
            <person name="Halim A."/>
            <person name="Hossen Q.M.M."/>
            <person name="Hossain M.Z."/>
            <person name="Ahmed R."/>
            <person name="Khan M.M."/>
            <person name="Islam R."/>
            <person name="Rashid M.M."/>
            <person name="Khan S.A."/>
            <person name="Rahman M.S."/>
            <person name="Alam M."/>
            <person name="Yahiya A.S."/>
            <person name="Khan M.S."/>
            <person name="Azam M.S."/>
            <person name="Haque T."/>
            <person name="Lashkar M.Z.H."/>
            <person name="Akhand A.I."/>
            <person name="Morshed G."/>
            <person name="Roy S."/>
            <person name="Uddin K.S."/>
            <person name="Rabeya T."/>
            <person name="Hossain A.S."/>
            <person name="Chowdhury A."/>
            <person name="Snigdha A.R."/>
            <person name="Mortoza M.S."/>
            <person name="Matin S.A."/>
            <person name="Hoque S.M.E."/>
            <person name="Islam M.K."/>
            <person name="Roy D.K."/>
            <person name="Haider R."/>
            <person name="Moosa M.M."/>
            <person name="Elias S.M."/>
            <person name="Hasan A.M."/>
            <person name="Jahan S."/>
            <person name="Shafiuddin M."/>
            <person name="Mahmood N."/>
            <person name="Shommy N.S."/>
        </authorList>
    </citation>
    <scope>NUCLEOTIDE SEQUENCE [LARGE SCALE GENOMIC DNA]</scope>
    <source>
        <strain evidence="4">cv. O-4</strain>
    </source>
</reference>
<dbReference type="InterPro" id="IPR050481">
    <property type="entry name" value="UDP-glycosyltransf_plant"/>
</dbReference>
<proteinExistence type="inferred from homology"/>
<dbReference type="Gene3D" id="3.40.50.2000">
    <property type="entry name" value="Glycogen Phosphorylase B"/>
    <property type="match status" value="2"/>
</dbReference>
<organism evidence="3 4">
    <name type="scientific">Corchorus olitorius</name>
    <dbReference type="NCBI Taxonomy" id="93759"/>
    <lineage>
        <taxon>Eukaryota</taxon>
        <taxon>Viridiplantae</taxon>
        <taxon>Streptophyta</taxon>
        <taxon>Embryophyta</taxon>
        <taxon>Tracheophyta</taxon>
        <taxon>Spermatophyta</taxon>
        <taxon>Magnoliopsida</taxon>
        <taxon>eudicotyledons</taxon>
        <taxon>Gunneridae</taxon>
        <taxon>Pentapetalae</taxon>
        <taxon>rosids</taxon>
        <taxon>malvids</taxon>
        <taxon>Malvales</taxon>
        <taxon>Malvaceae</taxon>
        <taxon>Grewioideae</taxon>
        <taxon>Apeibeae</taxon>
        <taxon>Corchorus</taxon>
    </lineage>
</organism>